<accession>A0A0E9UGU7</accession>
<name>A0A0E9UGU7_ANGAN</name>
<reference evidence="1" key="2">
    <citation type="journal article" date="2015" name="Fish Shellfish Immunol.">
        <title>Early steps in the European eel (Anguilla anguilla)-Vibrio vulnificus interaction in the gills: Role of the RtxA13 toxin.</title>
        <authorList>
            <person name="Callol A."/>
            <person name="Pajuelo D."/>
            <person name="Ebbesson L."/>
            <person name="Teles M."/>
            <person name="MacKenzie S."/>
            <person name="Amaro C."/>
        </authorList>
    </citation>
    <scope>NUCLEOTIDE SEQUENCE</scope>
</reference>
<dbReference type="EMBL" id="GBXM01043631">
    <property type="protein sequence ID" value="JAH64946.1"/>
    <property type="molecule type" value="Transcribed_RNA"/>
</dbReference>
<reference evidence="1" key="1">
    <citation type="submission" date="2014-11" db="EMBL/GenBank/DDBJ databases">
        <authorList>
            <person name="Amaro Gonzalez C."/>
        </authorList>
    </citation>
    <scope>NUCLEOTIDE SEQUENCE</scope>
</reference>
<evidence type="ECO:0000313" key="1">
    <source>
        <dbReference type="EMBL" id="JAH64946.1"/>
    </source>
</evidence>
<sequence>MLSNMFTLTICSDFGQK</sequence>
<dbReference type="AlphaFoldDB" id="A0A0E9UGU7"/>
<protein>
    <submittedName>
        <fullName evidence="1">Uncharacterized protein</fullName>
    </submittedName>
</protein>
<proteinExistence type="predicted"/>
<organism evidence="1">
    <name type="scientific">Anguilla anguilla</name>
    <name type="common">European freshwater eel</name>
    <name type="synonym">Muraena anguilla</name>
    <dbReference type="NCBI Taxonomy" id="7936"/>
    <lineage>
        <taxon>Eukaryota</taxon>
        <taxon>Metazoa</taxon>
        <taxon>Chordata</taxon>
        <taxon>Craniata</taxon>
        <taxon>Vertebrata</taxon>
        <taxon>Euteleostomi</taxon>
        <taxon>Actinopterygii</taxon>
        <taxon>Neopterygii</taxon>
        <taxon>Teleostei</taxon>
        <taxon>Anguilliformes</taxon>
        <taxon>Anguillidae</taxon>
        <taxon>Anguilla</taxon>
    </lineage>
</organism>